<proteinExistence type="inferred from homology"/>
<sequence length="299" mass="31885">MARLPQLRAMESFEAVGRLGSVAAAAAELGVTAGAVSQQVRRLEAHLGVTLLERQGRGLELTRWGRLYHAGLADGFARLAEAERPLRAAMEGAPLVVSGLPTVAAKWLGRVLYDWARAHPEWPVRLISEDDPRAGAGVDFAMCFGAPEGQGATLFTDEAVPACAPALLAAHAPVGPEELLDMPLLRIDWSAQYDRFTPPGWEPWAALNGLPPPQATPVMSFAQTAAAIDAAVAGQGVVLGQRAMMHEALVTGQLVVPFDLGLPLSQPYSLGWSREALEKPGGTALRDWLVARGREERKA</sequence>
<comment type="similarity">
    <text evidence="1">Belongs to the LysR transcriptional regulatory family.</text>
</comment>
<dbReference type="SUPFAM" id="SSF53850">
    <property type="entry name" value="Periplasmic binding protein-like II"/>
    <property type="match status" value="1"/>
</dbReference>
<protein>
    <submittedName>
        <fullName evidence="6">LysR family transcriptional regulator</fullName>
    </submittedName>
</protein>
<reference evidence="6" key="1">
    <citation type="journal article" date="2014" name="Int. J. Syst. Evol. Microbiol.">
        <title>Complete genome sequence of Corynebacterium casei LMG S-19264T (=DSM 44701T), isolated from a smear-ripened cheese.</title>
        <authorList>
            <consortium name="US DOE Joint Genome Institute (JGI-PGF)"/>
            <person name="Walter F."/>
            <person name="Albersmeier A."/>
            <person name="Kalinowski J."/>
            <person name="Ruckert C."/>
        </authorList>
    </citation>
    <scope>NUCLEOTIDE SEQUENCE</scope>
    <source>
        <strain evidence="6">CGMCC 1.15762</strain>
    </source>
</reference>
<evidence type="ECO:0000256" key="4">
    <source>
        <dbReference type="ARBA" id="ARBA00023163"/>
    </source>
</evidence>
<dbReference type="InterPro" id="IPR005119">
    <property type="entry name" value="LysR_subst-bd"/>
</dbReference>
<evidence type="ECO:0000313" key="7">
    <source>
        <dbReference type="Proteomes" id="UP000617145"/>
    </source>
</evidence>
<evidence type="ECO:0000313" key="6">
    <source>
        <dbReference type="EMBL" id="GGG70040.1"/>
    </source>
</evidence>
<dbReference type="PRINTS" id="PR00039">
    <property type="entry name" value="HTHLYSR"/>
</dbReference>
<dbReference type="Pfam" id="PF00126">
    <property type="entry name" value="HTH_1"/>
    <property type="match status" value="1"/>
</dbReference>
<dbReference type="InterPro" id="IPR058163">
    <property type="entry name" value="LysR-type_TF_proteobact-type"/>
</dbReference>
<dbReference type="Pfam" id="PF03466">
    <property type="entry name" value="LysR_substrate"/>
    <property type="match status" value="1"/>
</dbReference>
<keyword evidence="3" id="KW-0238">DNA-binding</keyword>
<dbReference type="Gene3D" id="3.40.190.10">
    <property type="entry name" value="Periplasmic binding protein-like II"/>
    <property type="match status" value="2"/>
</dbReference>
<dbReference type="PROSITE" id="PS50931">
    <property type="entry name" value="HTH_LYSR"/>
    <property type="match status" value="1"/>
</dbReference>
<reference evidence="6" key="2">
    <citation type="submission" date="2020-09" db="EMBL/GenBank/DDBJ databases">
        <authorList>
            <person name="Sun Q."/>
            <person name="Zhou Y."/>
        </authorList>
    </citation>
    <scope>NUCLEOTIDE SEQUENCE</scope>
    <source>
        <strain evidence="6">CGMCC 1.15762</strain>
    </source>
</reference>
<dbReference type="RefSeq" id="WP_188789799.1">
    <property type="nucleotide sequence ID" value="NZ_BMJV01000003.1"/>
</dbReference>
<keyword evidence="7" id="KW-1185">Reference proteome</keyword>
<feature type="domain" description="HTH lysR-type" evidence="5">
    <location>
        <begin position="5"/>
        <end position="62"/>
    </location>
</feature>
<dbReference type="InterPro" id="IPR036390">
    <property type="entry name" value="WH_DNA-bd_sf"/>
</dbReference>
<evidence type="ECO:0000256" key="3">
    <source>
        <dbReference type="ARBA" id="ARBA00023125"/>
    </source>
</evidence>
<accession>A0A8J3EFH0</accession>
<dbReference type="SUPFAM" id="SSF46785">
    <property type="entry name" value="Winged helix' DNA-binding domain"/>
    <property type="match status" value="1"/>
</dbReference>
<dbReference type="EMBL" id="BMJV01000003">
    <property type="protein sequence ID" value="GGG70040.1"/>
    <property type="molecule type" value="Genomic_DNA"/>
</dbReference>
<name>A0A8J3EFH0_9RHOB</name>
<evidence type="ECO:0000256" key="1">
    <source>
        <dbReference type="ARBA" id="ARBA00009437"/>
    </source>
</evidence>
<keyword evidence="2" id="KW-0805">Transcription regulation</keyword>
<dbReference type="InterPro" id="IPR036388">
    <property type="entry name" value="WH-like_DNA-bd_sf"/>
</dbReference>
<organism evidence="6 7">
    <name type="scientific">Salipiger pallidus</name>
    <dbReference type="NCBI Taxonomy" id="1775170"/>
    <lineage>
        <taxon>Bacteria</taxon>
        <taxon>Pseudomonadati</taxon>
        <taxon>Pseudomonadota</taxon>
        <taxon>Alphaproteobacteria</taxon>
        <taxon>Rhodobacterales</taxon>
        <taxon>Roseobacteraceae</taxon>
        <taxon>Salipiger</taxon>
    </lineage>
</organism>
<dbReference type="Proteomes" id="UP000617145">
    <property type="component" value="Unassembled WGS sequence"/>
</dbReference>
<dbReference type="InterPro" id="IPR000847">
    <property type="entry name" value="LysR_HTH_N"/>
</dbReference>
<dbReference type="PANTHER" id="PTHR30537:SF79">
    <property type="entry name" value="TRANSCRIPTIONAL REGULATOR-RELATED"/>
    <property type="match status" value="1"/>
</dbReference>
<dbReference type="GO" id="GO:0003700">
    <property type="term" value="F:DNA-binding transcription factor activity"/>
    <property type="evidence" value="ECO:0007669"/>
    <property type="project" value="InterPro"/>
</dbReference>
<comment type="caution">
    <text evidence="6">The sequence shown here is derived from an EMBL/GenBank/DDBJ whole genome shotgun (WGS) entry which is preliminary data.</text>
</comment>
<dbReference type="GO" id="GO:0006351">
    <property type="term" value="P:DNA-templated transcription"/>
    <property type="evidence" value="ECO:0007669"/>
    <property type="project" value="TreeGrafter"/>
</dbReference>
<evidence type="ECO:0000259" key="5">
    <source>
        <dbReference type="PROSITE" id="PS50931"/>
    </source>
</evidence>
<gene>
    <name evidence="6" type="ORF">GCM10011415_16970</name>
</gene>
<dbReference type="PANTHER" id="PTHR30537">
    <property type="entry name" value="HTH-TYPE TRANSCRIPTIONAL REGULATOR"/>
    <property type="match status" value="1"/>
</dbReference>
<evidence type="ECO:0000256" key="2">
    <source>
        <dbReference type="ARBA" id="ARBA00023015"/>
    </source>
</evidence>
<dbReference type="GO" id="GO:0043565">
    <property type="term" value="F:sequence-specific DNA binding"/>
    <property type="evidence" value="ECO:0007669"/>
    <property type="project" value="TreeGrafter"/>
</dbReference>
<dbReference type="AlphaFoldDB" id="A0A8J3EFH0"/>
<keyword evidence="4" id="KW-0804">Transcription</keyword>
<dbReference type="Gene3D" id="1.10.10.10">
    <property type="entry name" value="Winged helix-like DNA-binding domain superfamily/Winged helix DNA-binding domain"/>
    <property type="match status" value="1"/>
</dbReference>